<dbReference type="PANTHER" id="PTHR13538:SF4">
    <property type="entry name" value="N-ALPHA-ACETYLTRANSFERASE 80"/>
    <property type="match status" value="1"/>
</dbReference>
<organism evidence="4">
    <name type="scientific">Anisakis simplex</name>
    <name type="common">Herring worm</name>
    <dbReference type="NCBI Taxonomy" id="6269"/>
    <lineage>
        <taxon>Eukaryota</taxon>
        <taxon>Metazoa</taxon>
        <taxon>Ecdysozoa</taxon>
        <taxon>Nematoda</taxon>
        <taxon>Chromadorea</taxon>
        <taxon>Rhabditida</taxon>
        <taxon>Spirurina</taxon>
        <taxon>Ascaridomorpha</taxon>
        <taxon>Ascaridoidea</taxon>
        <taxon>Anisakidae</taxon>
        <taxon>Anisakis</taxon>
        <taxon>Anisakis simplex complex</taxon>
    </lineage>
</organism>
<dbReference type="CDD" id="cd04301">
    <property type="entry name" value="NAT_SF"/>
    <property type="match status" value="1"/>
</dbReference>
<dbReference type="Gene3D" id="3.40.630.30">
    <property type="match status" value="1"/>
</dbReference>
<reference evidence="4" key="1">
    <citation type="submission" date="2017-02" db="UniProtKB">
        <authorList>
            <consortium name="WormBaseParasite"/>
        </authorList>
    </citation>
    <scope>IDENTIFICATION</scope>
</reference>
<dbReference type="GO" id="GO:1905502">
    <property type="term" value="F:acetyl-CoA binding"/>
    <property type="evidence" value="ECO:0007669"/>
    <property type="project" value="TreeGrafter"/>
</dbReference>
<dbReference type="OrthoDB" id="329272at2759"/>
<keyword evidence="3" id="KW-1185">Reference proteome</keyword>
<protein>
    <submittedName>
        <fullName evidence="4">N-acetyltransferase 6 (inferred by orthology to a human protein)</fullName>
    </submittedName>
</protein>
<proteinExistence type="predicted"/>
<sequence>MDCGEFKLIPLVERTDLCADVISLLNQEWPRSVAAREHSISKSLNHSPPMSFVLIERNTGILMGHARLCTLPNEEQGCWIESVIVDRSMRNRGLGRHIMRLLETAAKSFSFNKCYLSTEDKQRFYEKCGYECCEPILNVGANTMLLKNHNLTGLLCGSQPQYGGVDRKGVVRSGTVTRQSPDVNDITIIKAGTPPPPPPPPLFNSSARLHSSSADNTKRTQYMCKILH</sequence>
<accession>A0A0M3JTI5</accession>
<evidence type="ECO:0000313" key="2">
    <source>
        <dbReference type="EMBL" id="VDK43900.1"/>
    </source>
</evidence>
<dbReference type="PANTHER" id="PTHR13538">
    <property type="entry name" value="N-ACETYLTRANSFERASE 6"/>
    <property type="match status" value="1"/>
</dbReference>
<dbReference type="PROSITE" id="PS51186">
    <property type="entry name" value="GNAT"/>
    <property type="match status" value="1"/>
</dbReference>
<gene>
    <name evidence="2" type="ORF">ASIM_LOCUS10905</name>
</gene>
<dbReference type="Pfam" id="PF00583">
    <property type="entry name" value="Acetyltransf_1"/>
    <property type="match status" value="1"/>
</dbReference>
<dbReference type="InterPro" id="IPR000182">
    <property type="entry name" value="GNAT_dom"/>
</dbReference>
<dbReference type="GO" id="GO:0005737">
    <property type="term" value="C:cytoplasm"/>
    <property type="evidence" value="ECO:0007669"/>
    <property type="project" value="TreeGrafter"/>
</dbReference>
<evidence type="ECO:0000259" key="1">
    <source>
        <dbReference type="PROSITE" id="PS51186"/>
    </source>
</evidence>
<name>A0A0M3JTI5_ANISI</name>
<feature type="domain" description="N-acetyltransferase" evidence="1">
    <location>
        <begin position="9"/>
        <end position="152"/>
    </location>
</feature>
<dbReference type="Proteomes" id="UP000267096">
    <property type="component" value="Unassembled WGS sequence"/>
</dbReference>
<dbReference type="EMBL" id="UYRR01031025">
    <property type="protein sequence ID" value="VDK43900.1"/>
    <property type="molecule type" value="Genomic_DNA"/>
</dbReference>
<dbReference type="AlphaFoldDB" id="A0A0M3JTI5"/>
<dbReference type="InterPro" id="IPR039840">
    <property type="entry name" value="NAA80"/>
</dbReference>
<dbReference type="SUPFAM" id="SSF55729">
    <property type="entry name" value="Acyl-CoA N-acyltransferases (Nat)"/>
    <property type="match status" value="1"/>
</dbReference>
<reference evidence="2 3" key="2">
    <citation type="submission" date="2018-11" db="EMBL/GenBank/DDBJ databases">
        <authorList>
            <consortium name="Pathogen Informatics"/>
        </authorList>
    </citation>
    <scope>NUCLEOTIDE SEQUENCE [LARGE SCALE GENOMIC DNA]</scope>
</reference>
<dbReference type="WBParaSite" id="ASIM_0001134701-mRNA-1">
    <property type="protein sequence ID" value="ASIM_0001134701-mRNA-1"/>
    <property type="gene ID" value="ASIM_0001134701"/>
</dbReference>
<evidence type="ECO:0000313" key="3">
    <source>
        <dbReference type="Proteomes" id="UP000267096"/>
    </source>
</evidence>
<dbReference type="GO" id="GO:0008080">
    <property type="term" value="F:N-acetyltransferase activity"/>
    <property type="evidence" value="ECO:0007669"/>
    <property type="project" value="InterPro"/>
</dbReference>
<dbReference type="InterPro" id="IPR016181">
    <property type="entry name" value="Acyl_CoA_acyltransferase"/>
</dbReference>
<evidence type="ECO:0000313" key="4">
    <source>
        <dbReference type="WBParaSite" id="ASIM_0001134701-mRNA-1"/>
    </source>
</evidence>